<protein>
    <submittedName>
        <fullName evidence="1">Uncharacterized protein</fullName>
    </submittedName>
</protein>
<dbReference type="Gene3D" id="1.25.10.10">
    <property type="entry name" value="Leucine-rich Repeat Variant"/>
    <property type="match status" value="1"/>
</dbReference>
<dbReference type="InterPro" id="IPR016024">
    <property type="entry name" value="ARM-type_fold"/>
</dbReference>
<dbReference type="EMBL" id="UOGL01000670">
    <property type="protein sequence ID" value="VAX42600.1"/>
    <property type="molecule type" value="Genomic_DNA"/>
</dbReference>
<dbReference type="InterPro" id="IPR011989">
    <property type="entry name" value="ARM-like"/>
</dbReference>
<proteinExistence type="predicted"/>
<sequence>MKFITRTIIACLLLNLLLSITSAEKSAKEKKPNSGMQTSSQIVTGKVQTFMQVEKYEEMQETVNRWRKIEDEKSKKKIIFALLKKLDSKEKLLLVPKTTITSVDGNNKVEQDVKSLTRQDVFMEAGRSAWALERLYGCRLPEFSVTMKTDELSEAKQKTMLAIIYMTGMPKYMNLSKLSKQDKIVLAGSRHVPLSVLSQLASDSEADVRLAAAKHPLVQYFPAYGELFKDSDARVRTTVMKNMIVTPSAKEYIEYMKQFNFSSDVPE</sequence>
<name>A0A3B1E298_9ZZZZ</name>
<organism evidence="1">
    <name type="scientific">hydrothermal vent metagenome</name>
    <dbReference type="NCBI Taxonomy" id="652676"/>
    <lineage>
        <taxon>unclassified sequences</taxon>
        <taxon>metagenomes</taxon>
        <taxon>ecological metagenomes</taxon>
    </lineage>
</organism>
<dbReference type="SUPFAM" id="SSF48371">
    <property type="entry name" value="ARM repeat"/>
    <property type="match status" value="1"/>
</dbReference>
<gene>
    <name evidence="1" type="ORF">MNBD_PLANCTO02-760</name>
</gene>
<dbReference type="AlphaFoldDB" id="A0A3B1E298"/>
<evidence type="ECO:0000313" key="1">
    <source>
        <dbReference type="EMBL" id="VAX42600.1"/>
    </source>
</evidence>
<accession>A0A3B1E298</accession>
<reference evidence="1" key="1">
    <citation type="submission" date="2018-06" db="EMBL/GenBank/DDBJ databases">
        <authorList>
            <person name="Zhirakovskaya E."/>
        </authorList>
    </citation>
    <scope>NUCLEOTIDE SEQUENCE</scope>
</reference>